<dbReference type="GO" id="GO:0000785">
    <property type="term" value="C:chromatin"/>
    <property type="evidence" value="ECO:0007669"/>
    <property type="project" value="TreeGrafter"/>
</dbReference>
<evidence type="ECO:0000259" key="9">
    <source>
        <dbReference type="PROSITE" id="PS50157"/>
    </source>
</evidence>
<dbReference type="EMBL" id="JH921431">
    <property type="protein sequence ID" value="EKD19245.1"/>
    <property type="molecule type" value="Genomic_DNA"/>
</dbReference>
<feature type="region of interest" description="Disordered" evidence="8">
    <location>
        <begin position="205"/>
        <end position="235"/>
    </location>
</feature>
<feature type="compositionally biased region" description="Polar residues" evidence="8">
    <location>
        <begin position="99"/>
        <end position="124"/>
    </location>
</feature>
<dbReference type="OMA" id="CIRHERA"/>
<evidence type="ECO:0000256" key="6">
    <source>
        <dbReference type="ARBA" id="ARBA00023242"/>
    </source>
</evidence>
<dbReference type="KEGG" id="mbe:MBM_02482"/>
<evidence type="ECO:0000313" key="10">
    <source>
        <dbReference type="EMBL" id="EKD19245.1"/>
    </source>
</evidence>
<keyword evidence="6" id="KW-0539">Nucleus</keyword>
<dbReference type="AlphaFoldDB" id="K1WNK5"/>
<keyword evidence="11" id="KW-1185">Reference proteome</keyword>
<dbReference type="SMART" id="SM00355">
    <property type="entry name" value="ZnF_C2H2"/>
    <property type="match status" value="2"/>
</dbReference>
<dbReference type="Pfam" id="PF04082">
    <property type="entry name" value="Fungal_trans"/>
    <property type="match status" value="1"/>
</dbReference>
<protein>
    <recommendedName>
        <fullName evidence="9">C2H2-type domain-containing protein</fullName>
    </recommendedName>
</protein>
<dbReference type="GO" id="GO:0000978">
    <property type="term" value="F:RNA polymerase II cis-regulatory region sequence-specific DNA binding"/>
    <property type="evidence" value="ECO:0007669"/>
    <property type="project" value="InterPro"/>
</dbReference>
<dbReference type="GO" id="GO:0006351">
    <property type="term" value="P:DNA-templated transcription"/>
    <property type="evidence" value="ECO:0007669"/>
    <property type="project" value="InterPro"/>
</dbReference>
<dbReference type="InterPro" id="IPR036236">
    <property type="entry name" value="Znf_C2H2_sf"/>
</dbReference>
<feature type="domain" description="C2H2-type" evidence="9">
    <location>
        <begin position="59"/>
        <end position="87"/>
    </location>
</feature>
<dbReference type="InParanoid" id="K1WNK5"/>
<dbReference type="HOGENOM" id="CLU_007423_0_0_1"/>
<dbReference type="Gene3D" id="3.30.160.60">
    <property type="entry name" value="Classic Zinc Finger"/>
    <property type="match status" value="2"/>
</dbReference>
<comment type="subcellular location">
    <subcellularLocation>
        <location evidence="1">Nucleus</location>
    </subcellularLocation>
</comment>
<dbReference type="GO" id="GO:0000981">
    <property type="term" value="F:DNA-binding transcription factor activity, RNA polymerase II-specific"/>
    <property type="evidence" value="ECO:0007669"/>
    <property type="project" value="InterPro"/>
</dbReference>
<reference evidence="10 11" key="1">
    <citation type="journal article" date="2012" name="BMC Genomics">
        <title>Sequencing the genome of Marssonina brunnea reveals fungus-poplar co-evolution.</title>
        <authorList>
            <person name="Zhu S."/>
            <person name="Cao Y.-Z."/>
            <person name="Jiang C."/>
            <person name="Tan B.-Y."/>
            <person name="Wang Z."/>
            <person name="Feng S."/>
            <person name="Zhang L."/>
            <person name="Su X.-H."/>
            <person name="Brejova B."/>
            <person name="Vinar T."/>
            <person name="Xu M."/>
            <person name="Wang M.-X."/>
            <person name="Zhang S.-G."/>
            <person name="Huang M.-R."/>
            <person name="Wu R."/>
            <person name="Zhou Y."/>
        </authorList>
    </citation>
    <scope>NUCLEOTIDE SEQUENCE [LARGE SCALE GENOMIC DNA]</scope>
    <source>
        <strain evidence="10 11">MB_m1</strain>
    </source>
</reference>
<keyword evidence="2" id="KW-0479">Metal-binding</keyword>
<sequence>MSQILTTTASEGQVAVRPLPLSRAARQPRNYACSRCPKSFKRSEHCIRHERGHTQEKPFQCRFCGRRYARKDLVTRHEKSFHPNADIPIAACVEVENASKTETPPDLQASTDHPVTPVSASPVDSSMEMDPDTFLVSNKTPSVAGSEQSSRSLRSRNSDAGPLPFQLGSDRRPSVANSYDHHQQTIMATPPTTLVGEPMNHEFAWEGSRSGSGSGSGCIATTSQSQPSQETSAYTGEHPDFSEFLPWFATDIGEATWSGINHSRGGSIANADFSNQHRLNAPEENGDQFDAFFSHVDLLQNGANFGTDPATYMVDSSSSAPLEMAKDHSDQAECMSSWPPESTAITATATTIDQAASSHTHMDAKSAAFANQGSFSRMPSIMAQTPRKLTIPSLDAATYDAIVASIESKVPPELWENTGIPSHHDLQRFMVSYFTCFHQHCPMLQPSLDPSNSPHHLILAICSVGALYRLIRKKARDMWSWANFLADTETNSSSADIMSRPAVALVQTKLLLGSFAILNGDMMEQALKKVGCWCLEYRVRRCALALRPHSPSTTYEEWVLRETSKRILYSMFIMSSLMTVIYDLCPVFGVTQDLDIEILDAECLWEAANKEQWESFRRSQRAQSPRFTIRDALAHLIHGKEQMAVDGQPVKWSGFATAMVFHAVNVHNWNVMQSTQSLTAFAVDEQNNKTLKAALVSQVDVSLARCYALVTADRAERERSSDDPEGPLMFNCIALLRSAYVRVFTGAGSFNRMMLLGGNPAQVAGEIQAFLSSSQERSLLVTRAAEMAYGGLLTPVKAGYILVQKTAALTWSIEHAVAAWDCALFVSKWVHEMEMQQRNVPPNADEMRILLNFRKLLEEVDSSYDGSGSMAAEISRTWAGFLDDTWVWGITPMMGQVLRQLSAAFAKDWAKNFPLGNVDGPLRAG</sequence>
<dbReference type="PROSITE" id="PS50157">
    <property type="entry name" value="ZINC_FINGER_C2H2_2"/>
    <property type="match status" value="2"/>
</dbReference>
<evidence type="ECO:0000256" key="8">
    <source>
        <dbReference type="SAM" id="MobiDB-lite"/>
    </source>
</evidence>
<proteinExistence type="predicted"/>
<evidence type="ECO:0000256" key="3">
    <source>
        <dbReference type="ARBA" id="ARBA00022737"/>
    </source>
</evidence>
<evidence type="ECO:0000256" key="2">
    <source>
        <dbReference type="ARBA" id="ARBA00022723"/>
    </source>
</evidence>
<feature type="domain" description="C2H2-type" evidence="9">
    <location>
        <begin position="31"/>
        <end position="58"/>
    </location>
</feature>
<evidence type="ECO:0000256" key="1">
    <source>
        <dbReference type="ARBA" id="ARBA00004123"/>
    </source>
</evidence>
<dbReference type="GO" id="GO:0008270">
    <property type="term" value="F:zinc ion binding"/>
    <property type="evidence" value="ECO:0007669"/>
    <property type="project" value="UniProtKB-KW"/>
</dbReference>
<dbReference type="Proteomes" id="UP000006753">
    <property type="component" value="Unassembled WGS sequence"/>
</dbReference>
<evidence type="ECO:0000256" key="7">
    <source>
        <dbReference type="PROSITE-ProRule" id="PRU00042"/>
    </source>
</evidence>
<dbReference type="PANTHER" id="PTHR40626">
    <property type="entry name" value="MIP31509P"/>
    <property type="match status" value="1"/>
</dbReference>
<keyword evidence="5" id="KW-0862">Zinc</keyword>
<dbReference type="GO" id="GO:0005634">
    <property type="term" value="C:nucleus"/>
    <property type="evidence" value="ECO:0007669"/>
    <property type="project" value="UniProtKB-SubCell"/>
</dbReference>
<keyword evidence="3" id="KW-0677">Repeat</keyword>
<evidence type="ECO:0000256" key="4">
    <source>
        <dbReference type="ARBA" id="ARBA00022771"/>
    </source>
</evidence>
<dbReference type="InterPro" id="IPR051059">
    <property type="entry name" value="VerF-like"/>
</dbReference>
<dbReference type="CDD" id="cd12148">
    <property type="entry name" value="fungal_TF_MHR"/>
    <property type="match status" value="1"/>
</dbReference>
<name>K1WNK5_MARBU</name>
<dbReference type="eggNOG" id="KOG1721">
    <property type="taxonomic scope" value="Eukaryota"/>
</dbReference>
<organism evidence="10 11">
    <name type="scientific">Marssonina brunnea f. sp. multigermtubi (strain MB_m1)</name>
    <name type="common">Marssonina leaf spot fungus</name>
    <dbReference type="NCBI Taxonomy" id="1072389"/>
    <lineage>
        <taxon>Eukaryota</taxon>
        <taxon>Fungi</taxon>
        <taxon>Dikarya</taxon>
        <taxon>Ascomycota</taxon>
        <taxon>Pezizomycotina</taxon>
        <taxon>Leotiomycetes</taxon>
        <taxon>Helotiales</taxon>
        <taxon>Drepanopezizaceae</taxon>
        <taxon>Drepanopeziza</taxon>
    </lineage>
</organism>
<evidence type="ECO:0000313" key="11">
    <source>
        <dbReference type="Proteomes" id="UP000006753"/>
    </source>
</evidence>
<keyword evidence="4 7" id="KW-0863">Zinc-finger</keyword>
<gene>
    <name evidence="10" type="ORF">MBM_02482</name>
</gene>
<dbReference type="SUPFAM" id="SSF57667">
    <property type="entry name" value="beta-beta-alpha zinc fingers"/>
    <property type="match status" value="1"/>
</dbReference>
<dbReference type="PANTHER" id="PTHR40626:SF13">
    <property type="entry name" value="RESPIRATION FACTOR 2-RELATED"/>
    <property type="match status" value="1"/>
</dbReference>
<dbReference type="InterPro" id="IPR007219">
    <property type="entry name" value="XnlR_reg_dom"/>
</dbReference>
<dbReference type="InterPro" id="IPR013087">
    <property type="entry name" value="Znf_C2H2_type"/>
</dbReference>
<feature type="region of interest" description="Disordered" evidence="8">
    <location>
        <begin position="99"/>
        <end position="176"/>
    </location>
</feature>
<evidence type="ECO:0000256" key="5">
    <source>
        <dbReference type="ARBA" id="ARBA00022833"/>
    </source>
</evidence>
<dbReference type="OrthoDB" id="654211at2759"/>
<feature type="compositionally biased region" description="Polar residues" evidence="8">
    <location>
        <begin position="135"/>
        <end position="152"/>
    </location>
</feature>
<feature type="compositionally biased region" description="Low complexity" evidence="8">
    <location>
        <begin position="221"/>
        <end position="232"/>
    </location>
</feature>
<accession>K1WNK5</accession>
<dbReference type="PROSITE" id="PS00028">
    <property type="entry name" value="ZINC_FINGER_C2H2_1"/>
    <property type="match status" value="2"/>
</dbReference>